<comment type="subcellular location">
    <subcellularLocation>
        <location evidence="2">Membrane</location>
        <topology evidence="2">Single-pass membrane protein</topology>
    </subcellularLocation>
</comment>
<feature type="transmembrane region" description="Helical" evidence="14">
    <location>
        <begin position="20"/>
        <end position="43"/>
    </location>
</feature>
<dbReference type="PROSITE" id="PS00086">
    <property type="entry name" value="CYTOCHROME_P450"/>
    <property type="match status" value="1"/>
</dbReference>
<name>A0A5N5CXX8_9PEZI</name>
<evidence type="ECO:0000256" key="12">
    <source>
        <dbReference type="PIRSR" id="PIRSR602401-1"/>
    </source>
</evidence>
<evidence type="ECO:0000256" key="9">
    <source>
        <dbReference type="ARBA" id="ARBA00023004"/>
    </source>
</evidence>
<proteinExistence type="inferred from homology"/>
<evidence type="ECO:0000256" key="5">
    <source>
        <dbReference type="ARBA" id="ARBA00022692"/>
    </source>
</evidence>
<dbReference type="GO" id="GO:0020037">
    <property type="term" value="F:heme binding"/>
    <property type="evidence" value="ECO:0007669"/>
    <property type="project" value="InterPro"/>
</dbReference>
<evidence type="ECO:0000256" key="4">
    <source>
        <dbReference type="ARBA" id="ARBA00022617"/>
    </source>
</evidence>
<dbReference type="PRINTS" id="PR00385">
    <property type="entry name" value="P450"/>
</dbReference>
<comment type="similarity">
    <text evidence="3 13">Belongs to the cytochrome P450 family.</text>
</comment>
<dbReference type="InterPro" id="IPR036396">
    <property type="entry name" value="Cyt_P450_sf"/>
</dbReference>
<dbReference type="GO" id="GO:0009403">
    <property type="term" value="P:toxin biosynthetic process"/>
    <property type="evidence" value="ECO:0007669"/>
    <property type="project" value="UniProtKB-ARBA"/>
</dbReference>
<dbReference type="PANTHER" id="PTHR24305:SF210">
    <property type="entry name" value="CYTOCHROME P450 MONOOXYGENASE ASQL-RELATED"/>
    <property type="match status" value="1"/>
</dbReference>
<evidence type="ECO:0000256" key="6">
    <source>
        <dbReference type="ARBA" id="ARBA00022723"/>
    </source>
</evidence>
<gene>
    <name evidence="15" type="primary">TRI11_0</name>
    <name evidence="15" type="ORF">DBV05_g11104</name>
</gene>
<keyword evidence="5 14" id="KW-0812">Transmembrane</keyword>
<keyword evidence="4 12" id="KW-0349">Heme</keyword>
<dbReference type="EMBL" id="VCHE01000146">
    <property type="protein sequence ID" value="KAB2570225.1"/>
    <property type="molecule type" value="Genomic_DNA"/>
</dbReference>
<keyword evidence="10 13" id="KW-0503">Monooxygenase</keyword>
<evidence type="ECO:0000256" key="13">
    <source>
        <dbReference type="RuleBase" id="RU000461"/>
    </source>
</evidence>
<keyword evidence="6 12" id="KW-0479">Metal-binding</keyword>
<keyword evidence="11 14" id="KW-0472">Membrane</keyword>
<dbReference type="AlphaFoldDB" id="A0A5N5CXX8"/>
<dbReference type="Proteomes" id="UP000325902">
    <property type="component" value="Unassembled WGS sequence"/>
</dbReference>
<evidence type="ECO:0000256" key="2">
    <source>
        <dbReference type="ARBA" id="ARBA00004167"/>
    </source>
</evidence>
<evidence type="ECO:0000256" key="3">
    <source>
        <dbReference type="ARBA" id="ARBA00010617"/>
    </source>
</evidence>
<keyword evidence="16" id="KW-1185">Reference proteome</keyword>
<keyword evidence="9 12" id="KW-0408">Iron</keyword>
<organism evidence="15 16">
    <name type="scientific">Lasiodiplodia theobromae</name>
    <dbReference type="NCBI Taxonomy" id="45133"/>
    <lineage>
        <taxon>Eukaryota</taxon>
        <taxon>Fungi</taxon>
        <taxon>Dikarya</taxon>
        <taxon>Ascomycota</taxon>
        <taxon>Pezizomycotina</taxon>
        <taxon>Dothideomycetes</taxon>
        <taxon>Dothideomycetes incertae sedis</taxon>
        <taxon>Botryosphaeriales</taxon>
        <taxon>Botryosphaeriaceae</taxon>
        <taxon>Lasiodiplodia</taxon>
    </lineage>
</organism>
<dbReference type="OrthoDB" id="1470350at2759"/>
<evidence type="ECO:0000256" key="7">
    <source>
        <dbReference type="ARBA" id="ARBA00022989"/>
    </source>
</evidence>
<protein>
    <submittedName>
        <fullName evidence="15">Isotrichodermin C-15 hydroxylase</fullName>
    </submittedName>
</protein>
<feature type="binding site" description="axial binding residue" evidence="12">
    <location>
        <position position="451"/>
    </location>
    <ligand>
        <name>heme</name>
        <dbReference type="ChEBI" id="CHEBI:30413"/>
    </ligand>
    <ligandPart>
        <name>Fe</name>
        <dbReference type="ChEBI" id="CHEBI:18248"/>
    </ligandPart>
</feature>
<dbReference type="Pfam" id="PF00067">
    <property type="entry name" value="p450"/>
    <property type="match status" value="1"/>
</dbReference>
<evidence type="ECO:0000256" key="14">
    <source>
        <dbReference type="SAM" id="Phobius"/>
    </source>
</evidence>
<comment type="caution">
    <text evidence="15">The sequence shown here is derived from an EMBL/GenBank/DDBJ whole genome shotgun (WGS) entry which is preliminary data.</text>
</comment>
<dbReference type="InterPro" id="IPR001128">
    <property type="entry name" value="Cyt_P450"/>
</dbReference>
<reference evidence="15 16" key="1">
    <citation type="journal article" date="2019" name="Sci. Rep.">
        <title>A multi-omics analysis of the grapevine pathogen Lasiodiplodia theobromae reveals that temperature affects the expression of virulence- and pathogenicity-related genes.</title>
        <authorList>
            <person name="Felix C."/>
            <person name="Meneses R."/>
            <person name="Goncalves M.F.M."/>
            <person name="Tilleman L."/>
            <person name="Duarte A.S."/>
            <person name="Jorrin-Novo J.V."/>
            <person name="Van de Peer Y."/>
            <person name="Deforce D."/>
            <person name="Van Nieuwerburgh F."/>
            <person name="Esteves A.C."/>
            <person name="Alves A."/>
        </authorList>
    </citation>
    <scope>NUCLEOTIDE SEQUENCE [LARGE SCALE GENOMIC DNA]</scope>
    <source>
        <strain evidence="15 16">LA-SOL3</strain>
    </source>
</reference>
<sequence>MLLSNNHESLTSFIPRDATSLVVVASSLAFIYFATTVIYNIYFHPLRHFPGPKLYAASRLPYAIDLLRGTLVKRITELHNKYGEVIRIAPEELSFTSADTAWQDVYGFRGSKKPEMQKDRKWYNTAPNGVTSIIESNRDDHSRQRRAYSHAFSDRALREQEPLIQKYIHLLLHRLTEHATQGNIVDLVQYFNYTTFDIIGDLAFNEPFGCLENDKYHDLVQGVFATLRGFALKTALAYYDVLRLLVYTLNPSGAQKGPIEFFKFTKDRVRKRLGTETARPDITSYVSDQVESGNISVDELDSNALLLLIAGSETTATVLSGTTYLLLKHPEVMKKVVREVRNHFKSKEEITSESVNRLPYLVAVLNEGMRMYPPVPTGFPRIVPEGGSTVSGYYVPEKTSLYVTQWATYHSERNFTKPESFIPERWLESQPGFEKDRKAAFSPFSFGPRACLGKNLAYMESRVILAQVLFNFDIELIDDKMDWMDQRCFVLWEKPDLRVRLRPVAVN</sequence>
<dbReference type="FunFam" id="1.10.630.10:FF:000047">
    <property type="entry name" value="Cytochrome P450 monooxygenase"/>
    <property type="match status" value="1"/>
</dbReference>
<keyword evidence="8 13" id="KW-0560">Oxidoreductase</keyword>
<evidence type="ECO:0000256" key="1">
    <source>
        <dbReference type="ARBA" id="ARBA00001971"/>
    </source>
</evidence>
<evidence type="ECO:0000256" key="8">
    <source>
        <dbReference type="ARBA" id="ARBA00023002"/>
    </source>
</evidence>
<comment type="cofactor">
    <cofactor evidence="1 12">
        <name>heme</name>
        <dbReference type="ChEBI" id="CHEBI:30413"/>
    </cofactor>
</comment>
<dbReference type="Gene3D" id="1.10.630.10">
    <property type="entry name" value="Cytochrome P450"/>
    <property type="match status" value="1"/>
</dbReference>
<dbReference type="GO" id="GO:0004497">
    <property type="term" value="F:monooxygenase activity"/>
    <property type="evidence" value="ECO:0007669"/>
    <property type="project" value="UniProtKB-KW"/>
</dbReference>
<dbReference type="GO" id="GO:0005506">
    <property type="term" value="F:iron ion binding"/>
    <property type="evidence" value="ECO:0007669"/>
    <property type="project" value="InterPro"/>
</dbReference>
<dbReference type="InterPro" id="IPR050121">
    <property type="entry name" value="Cytochrome_P450_monoxygenase"/>
</dbReference>
<evidence type="ECO:0000313" key="16">
    <source>
        <dbReference type="Proteomes" id="UP000325902"/>
    </source>
</evidence>
<dbReference type="InterPro" id="IPR002401">
    <property type="entry name" value="Cyt_P450_E_grp-I"/>
</dbReference>
<accession>A0A5N5CXX8</accession>
<dbReference type="InterPro" id="IPR017972">
    <property type="entry name" value="Cyt_P450_CS"/>
</dbReference>
<evidence type="ECO:0000313" key="15">
    <source>
        <dbReference type="EMBL" id="KAB2570225.1"/>
    </source>
</evidence>
<evidence type="ECO:0000256" key="11">
    <source>
        <dbReference type="ARBA" id="ARBA00023136"/>
    </source>
</evidence>
<dbReference type="GO" id="GO:0016705">
    <property type="term" value="F:oxidoreductase activity, acting on paired donors, with incorporation or reduction of molecular oxygen"/>
    <property type="evidence" value="ECO:0007669"/>
    <property type="project" value="InterPro"/>
</dbReference>
<dbReference type="PANTHER" id="PTHR24305">
    <property type="entry name" value="CYTOCHROME P450"/>
    <property type="match status" value="1"/>
</dbReference>
<dbReference type="CDD" id="cd11058">
    <property type="entry name" value="CYP60B-like"/>
    <property type="match status" value="1"/>
</dbReference>
<evidence type="ECO:0000256" key="10">
    <source>
        <dbReference type="ARBA" id="ARBA00023033"/>
    </source>
</evidence>
<dbReference type="SUPFAM" id="SSF48264">
    <property type="entry name" value="Cytochrome P450"/>
    <property type="match status" value="1"/>
</dbReference>
<dbReference type="PRINTS" id="PR00463">
    <property type="entry name" value="EP450I"/>
</dbReference>
<dbReference type="GO" id="GO:0016020">
    <property type="term" value="C:membrane"/>
    <property type="evidence" value="ECO:0007669"/>
    <property type="project" value="UniProtKB-SubCell"/>
</dbReference>
<keyword evidence="7 14" id="KW-1133">Transmembrane helix</keyword>